<dbReference type="PANTHER" id="PTHR24201:SF16">
    <property type="entry name" value="ANKYRIN-1-LIKE-RELATED"/>
    <property type="match status" value="1"/>
</dbReference>
<proteinExistence type="predicted"/>
<feature type="repeat" description="ANK" evidence="3">
    <location>
        <begin position="60"/>
        <end position="92"/>
    </location>
</feature>
<keyword evidence="2 3" id="KW-0040">ANK repeat</keyword>
<dbReference type="PANTHER" id="PTHR24201">
    <property type="entry name" value="ANK_REP_REGION DOMAIN-CONTAINING PROTEIN"/>
    <property type="match status" value="1"/>
</dbReference>
<dbReference type="AlphaFoldDB" id="A0A7S1WTB0"/>
<sequence length="155" mass="16895">MDGKLELVKEILKVNKVKAQAMEKDALSVSALHCAAKMGSVDVAKLLLESNARANMIDIEGRTPLMWACQYGKLDCAKALVKANGDIHMRDKTERSPLWHACMNGSESVALWLLKKWADPSMQDIIGDSPLTLAEELGLNKFKTAALVGAQDDDA</sequence>
<evidence type="ECO:0000256" key="1">
    <source>
        <dbReference type="ARBA" id="ARBA00022737"/>
    </source>
</evidence>
<dbReference type="Gene3D" id="1.25.40.20">
    <property type="entry name" value="Ankyrin repeat-containing domain"/>
    <property type="match status" value="1"/>
</dbReference>
<dbReference type="InterPro" id="IPR002110">
    <property type="entry name" value="Ankyrin_rpt"/>
</dbReference>
<feature type="repeat" description="ANK" evidence="3">
    <location>
        <begin position="27"/>
        <end position="59"/>
    </location>
</feature>
<evidence type="ECO:0000313" key="4">
    <source>
        <dbReference type="EMBL" id="CAD9186829.1"/>
    </source>
</evidence>
<gene>
    <name evidence="4" type="ORF">ACAT0790_LOCUS63603</name>
</gene>
<dbReference type="EMBL" id="HBGE01106574">
    <property type="protein sequence ID" value="CAD9186829.1"/>
    <property type="molecule type" value="Transcribed_RNA"/>
</dbReference>
<dbReference type="PROSITE" id="PS50088">
    <property type="entry name" value="ANK_REPEAT"/>
    <property type="match status" value="2"/>
</dbReference>
<keyword evidence="1" id="KW-0677">Repeat</keyword>
<dbReference type="PROSITE" id="PS50297">
    <property type="entry name" value="ANK_REP_REGION"/>
    <property type="match status" value="2"/>
</dbReference>
<organism evidence="4">
    <name type="scientific">Alexandrium catenella</name>
    <name type="common">Red tide dinoflagellate</name>
    <name type="synonym">Gonyaulax catenella</name>
    <dbReference type="NCBI Taxonomy" id="2925"/>
    <lineage>
        <taxon>Eukaryota</taxon>
        <taxon>Sar</taxon>
        <taxon>Alveolata</taxon>
        <taxon>Dinophyceae</taxon>
        <taxon>Gonyaulacales</taxon>
        <taxon>Pyrocystaceae</taxon>
        <taxon>Alexandrium</taxon>
    </lineage>
</organism>
<dbReference type="InterPro" id="IPR050776">
    <property type="entry name" value="Ank_Repeat/CDKN_Inhibitor"/>
</dbReference>
<accession>A0A7S1WTB0</accession>
<evidence type="ECO:0000256" key="3">
    <source>
        <dbReference type="PROSITE-ProRule" id="PRU00023"/>
    </source>
</evidence>
<protein>
    <submittedName>
        <fullName evidence="4">Uncharacterized protein</fullName>
    </submittedName>
</protein>
<dbReference type="SMART" id="SM00248">
    <property type="entry name" value="ANK"/>
    <property type="match status" value="3"/>
</dbReference>
<evidence type="ECO:0000256" key="2">
    <source>
        <dbReference type="ARBA" id="ARBA00023043"/>
    </source>
</evidence>
<dbReference type="InterPro" id="IPR036770">
    <property type="entry name" value="Ankyrin_rpt-contain_sf"/>
</dbReference>
<dbReference type="Pfam" id="PF12796">
    <property type="entry name" value="Ank_2"/>
    <property type="match status" value="1"/>
</dbReference>
<dbReference type="SUPFAM" id="SSF48403">
    <property type="entry name" value="Ankyrin repeat"/>
    <property type="match status" value="1"/>
</dbReference>
<reference evidence="4" key="1">
    <citation type="submission" date="2021-01" db="EMBL/GenBank/DDBJ databases">
        <authorList>
            <person name="Corre E."/>
            <person name="Pelletier E."/>
            <person name="Niang G."/>
            <person name="Scheremetjew M."/>
            <person name="Finn R."/>
            <person name="Kale V."/>
            <person name="Holt S."/>
            <person name="Cochrane G."/>
            <person name="Meng A."/>
            <person name="Brown T."/>
            <person name="Cohen L."/>
        </authorList>
    </citation>
    <scope>NUCLEOTIDE SEQUENCE</scope>
    <source>
        <strain evidence="4">OF101</strain>
    </source>
</reference>
<name>A0A7S1WTB0_ALECA</name>
<dbReference type="GO" id="GO:0005634">
    <property type="term" value="C:nucleus"/>
    <property type="evidence" value="ECO:0007669"/>
    <property type="project" value="TreeGrafter"/>
</dbReference>
<dbReference type="Pfam" id="PF13606">
    <property type="entry name" value="Ank_3"/>
    <property type="match status" value="1"/>
</dbReference>